<dbReference type="InterPro" id="IPR053716">
    <property type="entry name" value="Flag_assembly_chemotaxis_eff"/>
</dbReference>
<dbReference type="InterPro" id="IPR009929">
    <property type="entry name" value="T3SS_YscO"/>
</dbReference>
<dbReference type="RefSeq" id="WP_407048027.1">
    <property type="nucleotide sequence ID" value="NZ_CP158568.1"/>
</dbReference>
<protein>
    <submittedName>
        <fullName evidence="2">YscO family type III secretion system apparatus protein</fullName>
    </submittedName>
</protein>
<accession>A0AAU7X4Z0</accession>
<feature type="coiled-coil region" evidence="1">
    <location>
        <begin position="23"/>
        <end position="120"/>
    </location>
</feature>
<organism evidence="2">
    <name type="scientific">Methyloraptor flagellatus</name>
    <dbReference type="NCBI Taxonomy" id="3162530"/>
    <lineage>
        <taxon>Bacteria</taxon>
        <taxon>Pseudomonadati</taxon>
        <taxon>Pseudomonadota</taxon>
        <taxon>Alphaproteobacteria</taxon>
        <taxon>Hyphomicrobiales</taxon>
        <taxon>Ancalomicrobiaceae</taxon>
        <taxon>Methyloraptor</taxon>
    </lineage>
</organism>
<dbReference type="AlphaFoldDB" id="A0AAU7X4Z0"/>
<name>A0AAU7X4Z0_9HYPH</name>
<dbReference type="Pfam" id="PF07321">
    <property type="entry name" value="YscO"/>
    <property type="match status" value="1"/>
</dbReference>
<evidence type="ECO:0000313" key="2">
    <source>
        <dbReference type="EMBL" id="XBY42924.1"/>
    </source>
</evidence>
<dbReference type="EMBL" id="CP158568">
    <property type="protein sequence ID" value="XBY42924.1"/>
    <property type="molecule type" value="Genomic_DNA"/>
</dbReference>
<evidence type="ECO:0000256" key="1">
    <source>
        <dbReference type="SAM" id="Coils"/>
    </source>
</evidence>
<gene>
    <name evidence="2" type="ORF">ABS361_12465</name>
</gene>
<dbReference type="KEGG" id="mflg:ABS361_12465"/>
<proteinExistence type="predicted"/>
<reference evidence="2" key="1">
    <citation type="submission" date="2024-06" db="EMBL/GenBank/DDBJ databases">
        <title>Methylostella associata gen. nov., sp. nov., a novel Ancalomicrobiaceae-affiliated facultatively methylotrophic bacteria that feed on methanotrophs of the genus Methylococcus.</title>
        <authorList>
            <person name="Saltykova V."/>
            <person name="Danilova O.V."/>
            <person name="Oshkin I.Y."/>
            <person name="Belova S.E."/>
            <person name="Pimenov N.V."/>
            <person name="Dedysh S.N."/>
        </authorList>
    </citation>
    <scope>NUCLEOTIDE SEQUENCE</scope>
    <source>
        <strain evidence="2">S20</strain>
    </source>
</reference>
<keyword evidence="1" id="KW-0175">Coiled coil</keyword>
<dbReference type="Gene3D" id="1.10.287.1700">
    <property type="match status" value="1"/>
</dbReference>
<sequence>MIGKVKTLLRVKQLKEDQAYRALTAKQAQVRQAEEDLAAAQRAIAESKASLPAREAAIWTRVIGKVVELGDVDEVKAEVKALEDAHGRLVDAGERAAHILARLKTELAACVEAHRQATRNKDKYVVLRDEMVAEWQAEVDAKEENEVEDLFATRRRKVG</sequence>